<dbReference type="STRING" id="1628148.BI198_00780"/>
<gene>
    <name evidence="1" type="ORF">BI198_00780</name>
</gene>
<dbReference type="AlphaFoldDB" id="A0A1E7Q9K8"/>
<sequence length="245" mass="26753">MIISDEMLSGFLDAALSDADMQRVRQQLVENEQLAERLADLALVDSIVQQHYDKINQQPMPEAVLNLLLEQPATTEATTTESAEIIQFPWWRKVQQHLQHHAAAVACIALFAGYGLSQLGSESESITTALNSQIIQVLNSARSGQAYTLNANDSVTPRLSFISQQGSFCRQYGVQSISEQSENIACKEQGQWQLKASLSQPGKQNSGLYQTASGPSALDPILDQLMAGPALSAAAEQQQLTEHKN</sequence>
<dbReference type="Proteomes" id="UP000242258">
    <property type="component" value="Unassembled WGS sequence"/>
</dbReference>
<evidence type="ECO:0000313" key="1">
    <source>
        <dbReference type="EMBL" id="OEY70874.1"/>
    </source>
</evidence>
<keyword evidence="2" id="KW-1185">Reference proteome</keyword>
<proteinExistence type="predicted"/>
<dbReference type="OrthoDB" id="5588054at2"/>
<comment type="caution">
    <text evidence="1">The sequence shown here is derived from an EMBL/GenBank/DDBJ whole genome shotgun (WGS) entry which is preliminary data.</text>
</comment>
<evidence type="ECO:0000313" key="2">
    <source>
        <dbReference type="Proteomes" id="UP000242258"/>
    </source>
</evidence>
<reference evidence="2" key="1">
    <citation type="submission" date="2016-09" db="EMBL/GenBank/DDBJ databases">
        <authorList>
            <person name="Wan X."/>
            <person name="Hou S."/>
        </authorList>
    </citation>
    <scope>NUCLEOTIDE SEQUENCE [LARGE SCALE GENOMIC DNA]</scope>
    <source>
        <strain evidence="2">KH87</strain>
    </source>
</reference>
<organism evidence="1 2">
    <name type="scientific">Rheinheimera salexigens</name>
    <dbReference type="NCBI Taxonomy" id="1628148"/>
    <lineage>
        <taxon>Bacteria</taxon>
        <taxon>Pseudomonadati</taxon>
        <taxon>Pseudomonadota</taxon>
        <taxon>Gammaproteobacteria</taxon>
        <taxon>Chromatiales</taxon>
        <taxon>Chromatiaceae</taxon>
        <taxon>Rheinheimera</taxon>
    </lineage>
</organism>
<dbReference type="EMBL" id="MKEK01000001">
    <property type="protein sequence ID" value="OEY70874.1"/>
    <property type="molecule type" value="Genomic_DNA"/>
</dbReference>
<accession>A0A1E7Q9K8</accession>
<protein>
    <recommendedName>
        <fullName evidence="3">Anti-sigma factor</fullName>
    </recommendedName>
</protein>
<evidence type="ECO:0008006" key="3">
    <source>
        <dbReference type="Google" id="ProtNLM"/>
    </source>
</evidence>
<name>A0A1E7Q9K8_9GAMM</name>